<dbReference type="InterPro" id="IPR001633">
    <property type="entry name" value="EAL_dom"/>
</dbReference>
<sequence length="47" mass="5291">MAEIMDLNVVAEGVEDSSQVAWLTGENVQQCQGYYFSEPIVLRDLIE</sequence>
<evidence type="ECO:0000313" key="2">
    <source>
        <dbReference type="EMBL" id="MBT2990173.1"/>
    </source>
</evidence>
<evidence type="ECO:0000259" key="1">
    <source>
        <dbReference type="PROSITE" id="PS50883"/>
    </source>
</evidence>
<gene>
    <name evidence="2" type="ORF">KME65_14560</name>
</gene>
<accession>A0A944ME33</accession>
<comment type="caution">
    <text evidence="2">The sequence shown here is derived from an EMBL/GenBank/DDBJ whole genome shotgun (WGS) entry which is preliminary data.</text>
</comment>
<name>A0A944ME33_9GAMM</name>
<dbReference type="PROSITE" id="PS50883">
    <property type="entry name" value="EAL"/>
    <property type="match status" value="1"/>
</dbReference>
<protein>
    <submittedName>
        <fullName evidence="2">EAL domain-containing protein</fullName>
    </submittedName>
</protein>
<evidence type="ECO:0000313" key="3">
    <source>
        <dbReference type="Proteomes" id="UP000770889"/>
    </source>
</evidence>
<organism evidence="2 3">
    <name type="scientific">Candidatus Thiodiazotropha taylori</name>
    <dbReference type="NCBI Taxonomy" id="2792791"/>
    <lineage>
        <taxon>Bacteria</taxon>
        <taxon>Pseudomonadati</taxon>
        <taxon>Pseudomonadota</taxon>
        <taxon>Gammaproteobacteria</taxon>
        <taxon>Chromatiales</taxon>
        <taxon>Sedimenticolaceae</taxon>
        <taxon>Candidatus Thiodiazotropha</taxon>
    </lineage>
</organism>
<dbReference type="Proteomes" id="UP000770889">
    <property type="component" value="Unassembled WGS sequence"/>
</dbReference>
<dbReference type="SUPFAM" id="SSF141868">
    <property type="entry name" value="EAL domain-like"/>
    <property type="match status" value="1"/>
</dbReference>
<proteinExistence type="predicted"/>
<feature type="domain" description="EAL" evidence="1">
    <location>
        <begin position="1"/>
        <end position="47"/>
    </location>
</feature>
<dbReference type="AlphaFoldDB" id="A0A944ME33"/>
<dbReference type="EMBL" id="JAHHGM010000014">
    <property type="protein sequence ID" value="MBT2990173.1"/>
    <property type="molecule type" value="Genomic_DNA"/>
</dbReference>
<dbReference type="Gene3D" id="3.20.20.450">
    <property type="entry name" value="EAL domain"/>
    <property type="match status" value="1"/>
</dbReference>
<dbReference type="InterPro" id="IPR035919">
    <property type="entry name" value="EAL_sf"/>
</dbReference>
<reference evidence="2 3" key="1">
    <citation type="submission" date="2021-05" db="EMBL/GenBank/DDBJ databases">
        <title>Genetic and Functional Diversity in Clade A Lucinid endosymbionts from the Bahamas.</title>
        <authorList>
            <person name="Giani N.M."/>
            <person name="Engel A.S."/>
            <person name="Campbell B.J."/>
        </authorList>
    </citation>
    <scope>NUCLEOTIDE SEQUENCE [LARGE SCALE GENOMIC DNA]</scope>
    <source>
        <strain evidence="2">LUC16012Gg_MoonRockCtena</strain>
    </source>
</reference>